<feature type="transmembrane region" description="Helical" evidence="1">
    <location>
        <begin position="155"/>
        <end position="174"/>
    </location>
</feature>
<dbReference type="AlphaFoldDB" id="A0A8J2M742"/>
<dbReference type="EMBL" id="CAKAEH010001437">
    <property type="protein sequence ID" value="CAG9536263.1"/>
    <property type="molecule type" value="Genomic_DNA"/>
</dbReference>
<evidence type="ECO:0000256" key="1">
    <source>
        <dbReference type="SAM" id="Phobius"/>
    </source>
</evidence>
<sequence length="175" mass="19845">MCSRFPTYCGHNLCCCTSNSCYNQLRNHFLRITSQLRKAISCDIYRQQWIGNSHLKRLNKSSYPTSEEMYRRTDCTACISRVDEEGVEMSCTEENVDIACRGMDLRVGGFVLCNGYGDCCCQGDGCPEALRNFYSGSQKLLGTPQTNKRLNSAHYFNPNALIIITFVFITILLLL</sequence>
<protein>
    <submittedName>
        <fullName evidence="2">Uncharacterized protein</fullName>
    </submittedName>
</protein>
<evidence type="ECO:0000313" key="2">
    <source>
        <dbReference type="EMBL" id="CAG9536263.1"/>
    </source>
</evidence>
<keyword evidence="1" id="KW-0472">Membrane</keyword>
<evidence type="ECO:0000313" key="3">
    <source>
        <dbReference type="Proteomes" id="UP000746747"/>
    </source>
</evidence>
<keyword evidence="1" id="KW-1133">Transmembrane helix</keyword>
<gene>
    <name evidence="2" type="ORF">CJOHNSTONI_LOCUS6203</name>
</gene>
<dbReference type="OrthoDB" id="5824009at2759"/>
<name>A0A8J2M742_9BILA</name>
<reference evidence="2" key="1">
    <citation type="submission" date="2021-09" db="EMBL/GenBank/DDBJ databases">
        <authorList>
            <consortium name="Pathogen Informatics"/>
        </authorList>
    </citation>
    <scope>NUCLEOTIDE SEQUENCE</scope>
</reference>
<accession>A0A8J2M742</accession>
<proteinExistence type="predicted"/>
<dbReference type="Proteomes" id="UP000746747">
    <property type="component" value="Unassembled WGS sequence"/>
</dbReference>
<comment type="caution">
    <text evidence="2">The sequence shown here is derived from an EMBL/GenBank/DDBJ whole genome shotgun (WGS) entry which is preliminary data.</text>
</comment>
<keyword evidence="3" id="KW-1185">Reference proteome</keyword>
<organism evidence="2 3">
    <name type="scientific">Cercopithifilaria johnstoni</name>
    <dbReference type="NCBI Taxonomy" id="2874296"/>
    <lineage>
        <taxon>Eukaryota</taxon>
        <taxon>Metazoa</taxon>
        <taxon>Ecdysozoa</taxon>
        <taxon>Nematoda</taxon>
        <taxon>Chromadorea</taxon>
        <taxon>Rhabditida</taxon>
        <taxon>Spirurina</taxon>
        <taxon>Spiruromorpha</taxon>
        <taxon>Filarioidea</taxon>
        <taxon>Onchocercidae</taxon>
        <taxon>Cercopithifilaria</taxon>
    </lineage>
</organism>
<keyword evidence="1" id="KW-0812">Transmembrane</keyword>